<evidence type="ECO:0000313" key="2">
    <source>
        <dbReference type="Proteomes" id="UP000231279"/>
    </source>
</evidence>
<sequence length="52" mass="5905">MAESNHEEDLNLLLSLKNCVLKAPHDSPSSTPFLRTQIIRILKILIVIANFF</sequence>
<dbReference type="Proteomes" id="UP000231279">
    <property type="component" value="Unassembled WGS sequence"/>
</dbReference>
<dbReference type="AlphaFoldDB" id="A0A2G9HWC2"/>
<dbReference type="EMBL" id="NKXS01000877">
    <property type="protein sequence ID" value="PIN21814.1"/>
    <property type="molecule type" value="Genomic_DNA"/>
</dbReference>
<protein>
    <submittedName>
        <fullName evidence="1">Uncharacterized protein</fullName>
    </submittedName>
</protein>
<organism evidence="1 2">
    <name type="scientific">Handroanthus impetiginosus</name>
    <dbReference type="NCBI Taxonomy" id="429701"/>
    <lineage>
        <taxon>Eukaryota</taxon>
        <taxon>Viridiplantae</taxon>
        <taxon>Streptophyta</taxon>
        <taxon>Embryophyta</taxon>
        <taxon>Tracheophyta</taxon>
        <taxon>Spermatophyta</taxon>
        <taxon>Magnoliopsida</taxon>
        <taxon>eudicotyledons</taxon>
        <taxon>Gunneridae</taxon>
        <taxon>Pentapetalae</taxon>
        <taxon>asterids</taxon>
        <taxon>lamiids</taxon>
        <taxon>Lamiales</taxon>
        <taxon>Bignoniaceae</taxon>
        <taxon>Crescentiina</taxon>
        <taxon>Tabebuia alliance</taxon>
        <taxon>Handroanthus</taxon>
    </lineage>
</organism>
<name>A0A2G9HWC2_9LAMI</name>
<reference evidence="2" key="1">
    <citation type="journal article" date="2018" name="Gigascience">
        <title>Genome assembly of the Pink Ipe (Handroanthus impetiginosus, Bignoniaceae), a highly valued, ecologically keystone Neotropical timber forest tree.</title>
        <authorList>
            <person name="Silva-Junior O.B."/>
            <person name="Grattapaglia D."/>
            <person name="Novaes E."/>
            <person name="Collevatti R.G."/>
        </authorList>
    </citation>
    <scope>NUCLEOTIDE SEQUENCE [LARGE SCALE GENOMIC DNA]</scope>
    <source>
        <strain evidence="2">cv. UFG-1</strain>
    </source>
</reference>
<comment type="caution">
    <text evidence="1">The sequence shown here is derived from an EMBL/GenBank/DDBJ whole genome shotgun (WGS) entry which is preliminary data.</text>
</comment>
<keyword evidence="2" id="KW-1185">Reference proteome</keyword>
<evidence type="ECO:0000313" key="1">
    <source>
        <dbReference type="EMBL" id="PIN21814.1"/>
    </source>
</evidence>
<proteinExistence type="predicted"/>
<accession>A0A2G9HWC2</accession>
<gene>
    <name evidence="1" type="ORF">CDL12_05485</name>
</gene>